<sequence>MNRLQYGPGCARHSVDRAGFRPKPSWVDFACVSNRLIPNPASLKVLLQRYLDSTLTFLVSFLDPKPPSTSQSSKLFILQLFCSYFKELEGKEVTVDLKNDLAIRGILHSVDQYLNIKLENTRVVDQDKYPHMVRSLFLLPLI</sequence>
<dbReference type="PANTHER" id="PTHR13829">
    <property type="entry name" value="SNRNP CORE PROTEIN FAMILY MEMBER"/>
    <property type="match status" value="1"/>
</dbReference>
<dbReference type="Gramene" id="ONK64203">
    <property type="protein sequence ID" value="ONK64203"/>
    <property type="gene ID" value="A4U43_C07F23210"/>
</dbReference>
<feature type="domain" description="Sm" evidence="9">
    <location>
        <begin position="80"/>
        <end position="142"/>
    </location>
</feature>
<dbReference type="InterPro" id="IPR001163">
    <property type="entry name" value="Sm_dom_euk/arc"/>
</dbReference>
<protein>
    <recommendedName>
        <fullName evidence="9">Sm domain-containing protein</fullName>
    </recommendedName>
</protein>
<dbReference type="GO" id="GO:1990726">
    <property type="term" value="C:Lsm1-7-Pat1 complex"/>
    <property type="evidence" value="ECO:0007669"/>
    <property type="project" value="TreeGrafter"/>
</dbReference>
<dbReference type="GO" id="GO:0000398">
    <property type="term" value="P:mRNA splicing, via spliceosome"/>
    <property type="evidence" value="ECO:0007669"/>
    <property type="project" value="TreeGrafter"/>
</dbReference>
<gene>
    <name evidence="10" type="ORF">A4U43_C07F23210</name>
</gene>
<dbReference type="PROSITE" id="PS52002">
    <property type="entry name" value="SM"/>
    <property type="match status" value="1"/>
</dbReference>
<dbReference type="Pfam" id="PF01423">
    <property type="entry name" value="LSM"/>
    <property type="match status" value="1"/>
</dbReference>
<comment type="subcellular location">
    <subcellularLocation>
        <location evidence="1">Nucleus</location>
    </subcellularLocation>
</comment>
<comment type="similarity">
    <text evidence="2">Belongs to the snRNP Sm proteins family.</text>
</comment>
<dbReference type="Proteomes" id="UP000243459">
    <property type="component" value="Chromosome 7"/>
</dbReference>
<dbReference type="AlphaFoldDB" id="A0A5P1EEJ4"/>
<dbReference type="GO" id="GO:0046540">
    <property type="term" value="C:U4/U6 x U5 tri-snRNP complex"/>
    <property type="evidence" value="ECO:0007669"/>
    <property type="project" value="TreeGrafter"/>
</dbReference>
<proteinExistence type="inferred from homology"/>
<evidence type="ECO:0000313" key="10">
    <source>
        <dbReference type="EMBL" id="ONK64203.1"/>
    </source>
</evidence>
<keyword evidence="11" id="KW-1185">Reference proteome</keyword>
<dbReference type="InterPro" id="IPR010920">
    <property type="entry name" value="LSM_dom_sf"/>
</dbReference>
<evidence type="ECO:0000313" key="11">
    <source>
        <dbReference type="Proteomes" id="UP000243459"/>
    </source>
</evidence>
<dbReference type="GO" id="GO:0005688">
    <property type="term" value="C:U6 snRNP"/>
    <property type="evidence" value="ECO:0007669"/>
    <property type="project" value="TreeGrafter"/>
</dbReference>
<evidence type="ECO:0000256" key="4">
    <source>
        <dbReference type="ARBA" id="ARBA00022728"/>
    </source>
</evidence>
<keyword evidence="5" id="KW-0694">RNA-binding</keyword>
<keyword evidence="6" id="KW-0508">mRNA splicing</keyword>
<dbReference type="InterPro" id="IPR016654">
    <property type="entry name" value="U6_snRNA_Lsm2"/>
</dbReference>
<dbReference type="SMART" id="SM00651">
    <property type="entry name" value="Sm"/>
    <property type="match status" value="1"/>
</dbReference>
<evidence type="ECO:0000256" key="3">
    <source>
        <dbReference type="ARBA" id="ARBA00022664"/>
    </source>
</evidence>
<dbReference type="GO" id="GO:0003723">
    <property type="term" value="F:RNA binding"/>
    <property type="evidence" value="ECO:0007669"/>
    <property type="project" value="UniProtKB-KW"/>
</dbReference>
<evidence type="ECO:0000259" key="9">
    <source>
        <dbReference type="PROSITE" id="PS52002"/>
    </source>
</evidence>
<evidence type="ECO:0000256" key="1">
    <source>
        <dbReference type="ARBA" id="ARBA00004123"/>
    </source>
</evidence>
<keyword evidence="4" id="KW-0747">Spliceosome</keyword>
<dbReference type="GO" id="GO:0071011">
    <property type="term" value="C:precatalytic spliceosome"/>
    <property type="evidence" value="ECO:0007669"/>
    <property type="project" value="TreeGrafter"/>
</dbReference>
<keyword evidence="3" id="KW-0507">mRNA processing</keyword>
<evidence type="ECO:0000256" key="2">
    <source>
        <dbReference type="ARBA" id="ARBA00006850"/>
    </source>
</evidence>
<dbReference type="SUPFAM" id="SSF50182">
    <property type="entry name" value="Sm-like ribonucleoproteins"/>
    <property type="match status" value="1"/>
</dbReference>
<accession>A0A5P1EEJ4</accession>
<evidence type="ECO:0000256" key="8">
    <source>
        <dbReference type="ARBA" id="ARBA00023274"/>
    </source>
</evidence>
<evidence type="ECO:0000256" key="7">
    <source>
        <dbReference type="ARBA" id="ARBA00023242"/>
    </source>
</evidence>
<dbReference type="GO" id="GO:0000932">
    <property type="term" value="C:P-body"/>
    <property type="evidence" value="ECO:0007669"/>
    <property type="project" value="TreeGrafter"/>
</dbReference>
<evidence type="ECO:0000256" key="5">
    <source>
        <dbReference type="ARBA" id="ARBA00022884"/>
    </source>
</evidence>
<keyword evidence="8" id="KW-0687">Ribonucleoprotein</keyword>
<name>A0A5P1EEJ4_ASPOF</name>
<dbReference type="InterPro" id="IPR047575">
    <property type="entry name" value="Sm"/>
</dbReference>
<dbReference type="EMBL" id="CM007387">
    <property type="protein sequence ID" value="ONK64203.1"/>
    <property type="molecule type" value="Genomic_DNA"/>
</dbReference>
<evidence type="ECO:0000256" key="6">
    <source>
        <dbReference type="ARBA" id="ARBA00023187"/>
    </source>
</evidence>
<organism evidence="10 11">
    <name type="scientific">Asparagus officinalis</name>
    <name type="common">Garden asparagus</name>
    <dbReference type="NCBI Taxonomy" id="4686"/>
    <lineage>
        <taxon>Eukaryota</taxon>
        <taxon>Viridiplantae</taxon>
        <taxon>Streptophyta</taxon>
        <taxon>Embryophyta</taxon>
        <taxon>Tracheophyta</taxon>
        <taxon>Spermatophyta</taxon>
        <taxon>Magnoliopsida</taxon>
        <taxon>Liliopsida</taxon>
        <taxon>Asparagales</taxon>
        <taxon>Asparagaceae</taxon>
        <taxon>Asparagoideae</taxon>
        <taxon>Asparagus</taxon>
    </lineage>
</organism>
<reference evidence="11" key="1">
    <citation type="journal article" date="2017" name="Nat. Commun.">
        <title>The asparagus genome sheds light on the origin and evolution of a young Y chromosome.</title>
        <authorList>
            <person name="Harkess A."/>
            <person name="Zhou J."/>
            <person name="Xu C."/>
            <person name="Bowers J.E."/>
            <person name="Van der Hulst R."/>
            <person name="Ayyampalayam S."/>
            <person name="Mercati F."/>
            <person name="Riccardi P."/>
            <person name="McKain M.R."/>
            <person name="Kakrana A."/>
            <person name="Tang H."/>
            <person name="Ray J."/>
            <person name="Groenendijk J."/>
            <person name="Arikit S."/>
            <person name="Mathioni S.M."/>
            <person name="Nakano M."/>
            <person name="Shan H."/>
            <person name="Telgmann-Rauber A."/>
            <person name="Kanno A."/>
            <person name="Yue Z."/>
            <person name="Chen H."/>
            <person name="Li W."/>
            <person name="Chen Y."/>
            <person name="Xu X."/>
            <person name="Zhang Y."/>
            <person name="Luo S."/>
            <person name="Chen H."/>
            <person name="Gao J."/>
            <person name="Mao Z."/>
            <person name="Pires J.C."/>
            <person name="Luo M."/>
            <person name="Kudrna D."/>
            <person name="Wing R.A."/>
            <person name="Meyers B.C."/>
            <person name="Yi K."/>
            <person name="Kong H."/>
            <person name="Lavrijsen P."/>
            <person name="Sunseri F."/>
            <person name="Falavigna A."/>
            <person name="Ye Y."/>
            <person name="Leebens-Mack J.H."/>
            <person name="Chen G."/>
        </authorList>
    </citation>
    <scope>NUCLEOTIDE SEQUENCE [LARGE SCALE GENOMIC DNA]</scope>
    <source>
        <strain evidence="11">cv. DH0086</strain>
    </source>
</reference>
<dbReference type="PANTHER" id="PTHR13829:SF2">
    <property type="entry name" value="U6 SNRNA-ASSOCIATED SM-LIKE PROTEIN LSM2"/>
    <property type="match status" value="1"/>
</dbReference>
<dbReference type="Gene3D" id="2.30.30.100">
    <property type="match status" value="1"/>
</dbReference>
<dbReference type="GO" id="GO:0071013">
    <property type="term" value="C:catalytic step 2 spliceosome"/>
    <property type="evidence" value="ECO:0007669"/>
    <property type="project" value="TreeGrafter"/>
</dbReference>
<keyword evidence="7" id="KW-0539">Nucleus</keyword>